<reference evidence="1" key="1">
    <citation type="journal article" date="2020" name="Nature">
        <title>Giant virus diversity and host interactions through global metagenomics.</title>
        <authorList>
            <person name="Schulz F."/>
            <person name="Roux S."/>
            <person name="Paez-Espino D."/>
            <person name="Jungbluth S."/>
            <person name="Walsh D.A."/>
            <person name="Denef V.J."/>
            <person name="McMahon K.D."/>
            <person name="Konstantinidis K.T."/>
            <person name="Eloe-Fadrosh E.A."/>
            <person name="Kyrpides N.C."/>
            <person name="Woyke T."/>
        </authorList>
    </citation>
    <scope>NUCLEOTIDE SEQUENCE</scope>
    <source>
        <strain evidence="1">GVMAG-S-3300012000-57</strain>
    </source>
</reference>
<dbReference type="EMBL" id="MN740905">
    <property type="protein sequence ID" value="QHU17417.1"/>
    <property type="molecule type" value="Genomic_DNA"/>
</dbReference>
<evidence type="ECO:0000313" key="1">
    <source>
        <dbReference type="EMBL" id="QHU17417.1"/>
    </source>
</evidence>
<accession>A0A6C0KKV1</accession>
<name>A0A6C0KKV1_9ZZZZ</name>
<protein>
    <submittedName>
        <fullName evidence="1">Uncharacterized protein</fullName>
    </submittedName>
</protein>
<organism evidence="1">
    <name type="scientific">viral metagenome</name>
    <dbReference type="NCBI Taxonomy" id="1070528"/>
    <lineage>
        <taxon>unclassified sequences</taxon>
        <taxon>metagenomes</taxon>
        <taxon>organismal metagenomes</taxon>
    </lineage>
</organism>
<dbReference type="AlphaFoldDB" id="A0A6C0KKV1"/>
<proteinExistence type="predicted"/>
<sequence length="410" mass="48479">MKPISGELQRYIQKYYKIPYENVKQHTKFSHMQKKFINDLHQDIMQGHLEWFQNIKSIVDTKMIRDAKQSVHYSYIPEDFRLIIENLLSPQKTYDFSIYSRKFSVVFYADTDKSFMETKWLKCLQKMYIWLYIASKYASSKCSRNLVIYMYLTPAKKMLPTDNVEIGRTHANTAFTTACTTTTEIHIYREEEWFKVFIHETFHSLGLDFANMPSGLEHKINQLYGLSNSVNDIRLYESYTEVWAELIHTCMIVHYQMIQHKGAENVKTLGYFAEKVRDYLCYEITFSMIQCSKVLRHYGLCYRDLCEASPHSGVASKYREATPVFSYYVLKSLLLFFANDFIEWTMIHNRGSFDFTKTPGNVNAYITFIDTHRTNATYCRIMAMIDTLYRNCRSVQSTGSNTMRMTLFED</sequence>